<evidence type="ECO:0000313" key="13">
    <source>
        <dbReference type="EMBL" id="GFO42559.1"/>
    </source>
</evidence>
<dbReference type="InterPro" id="IPR001952">
    <property type="entry name" value="Alkaline_phosphatase"/>
</dbReference>
<dbReference type="EMBL" id="BLXT01007807">
    <property type="protein sequence ID" value="GFO42559.1"/>
    <property type="molecule type" value="Genomic_DNA"/>
</dbReference>
<evidence type="ECO:0000256" key="4">
    <source>
        <dbReference type="ARBA" id="ARBA00022723"/>
    </source>
</evidence>
<proteinExistence type="inferred from homology"/>
<dbReference type="Pfam" id="PF00245">
    <property type="entry name" value="Alk_phosphatase"/>
    <property type="match status" value="1"/>
</dbReference>
<comment type="cofactor">
    <cofactor evidence="9">
        <name>Mg(2+)</name>
        <dbReference type="ChEBI" id="CHEBI:18420"/>
    </cofactor>
    <text evidence="9">Binds 1 Mg(2+) ion.</text>
</comment>
<evidence type="ECO:0000256" key="7">
    <source>
        <dbReference type="ARBA" id="ARBA00022842"/>
    </source>
</evidence>
<evidence type="ECO:0000256" key="3">
    <source>
        <dbReference type="ARBA" id="ARBA00022553"/>
    </source>
</evidence>
<name>A0AAV4DEB3_9GAST</name>
<evidence type="ECO:0000256" key="8">
    <source>
        <dbReference type="PIRSR" id="PIRSR601952-1"/>
    </source>
</evidence>
<comment type="caution">
    <text evidence="13">The sequence shown here is derived from an EMBL/GenBank/DDBJ whole genome shotgun (WGS) entry which is preliminary data.</text>
</comment>
<dbReference type="InterPro" id="IPR018299">
    <property type="entry name" value="Alkaline_phosphatase_AS"/>
</dbReference>
<keyword evidence="3" id="KW-0597">Phosphoprotein</keyword>
<dbReference type="SMART" id="SM00098">
    <property type="entry name" value="alkPPc"/>
    <property type="match status" value="1"/>
</dbReference>
<dbReference type="GO" id="GO:0046872">
    <property type="term" value="F:metal ion binding"/>
    <property type="evidence" value="ECO:0007669"/>
    <property type="project" value="UniProtKB-KW"/>
</dbReference>
<evidence type="ECO:0000256" key="2">
    <source>
        <dbReference type="ARBA" id="ARBA00012647"/>
    </source>
</evidence>
<evidence type="ECO:0000313" key="14">
    <source>
        <dbReference type="Proteomes" id="UP000735302"/>
    </source>
</evidence>
<keyword evidence="4 9" id="KW-0479">Metal-binding</keyword>
<comment type="cofactor">
    <cofactor evidence="9">
        <name>Zn(2+)</name>
        <dbReference type="ChEBI" id="CHEBI:29105"/>
    </cofactor>
    <text evidence="9">Binds 2 Zn(2+) ions.</text>
</comment>
<feature type="binding site" evidence="9">
    <location>
        <position position="385"/>
    </location>
    <ligand>
        <name>Zn(2+)</name>
        <dbReference type="ChEBI" id="CHEBI:29105"/>
        <label>2</label>
    </ligand>
</feature>
<feature type="signal peptide" evidence="12">
    <location>
        <begin position="1"/>
        <end position="30"/>
    </location>
</feature>
<gene>
    <name evidence="13" type="ORF">PoB_006906400</name>
</gene>
<comment type="similarity">
    <text evidence="1 10">Belongs to the alkaline phosphatase family.</text>
</comment>
<keyword evidence="12" id="KW-0732">Signal</keyword>
<accession>A0AAV4DEB3</accession>
<feature type="active site" description="Phosphoserine intermediate" evidence="8">
    <location>
        <position position="129"/>
    </location>
</feature>
<organism evidence="13 14">
    <name type="scientific">Plakobranchus ocellatus</name>
    <dbReference type="NCBI Taxonomy" id="259542"/>
    <lineage>
        <taxon>Eukaryota</taxon>
        <taxon>Metazoa</taxon>
        <taxon>Spiralia</taxon>
        <taxon>Lophotrochozoa</taxon>
        <taxon>Mollusca</taxon>
        <taxon>Gastropoda</taxon>
        <taxon>Heterobranchia</taxon>
        <taxon>Euthyneura</taxon>
        <taxon>Panpulmonata</taxon>
        <taxon>Sacoglossa</taxon>
        <taxon>Placobranchoidea</taxon>
        <taxon>Plakobranchidae</taxon>
        <taxon>Plakobranchus</taxon>
    </lineage>
</organism>
<dbReference type="CDD" id="cd16012">
    <property type="entry name" value="ALP"/>
    <property type="match status" value="1"/>
</dbReference>
<dbReference type="AlphaFoldDB" id="A0AAV4DEB3"/>
<sequence length="545" mass="60635">MVSVQQHPASVDSKTFYFLALLLFVCQVTSYTADDYGFEDEPAYKYWFEKGKVELANALKATENFNERSARNIILFLGDGMGVSTVTASRIRRGQLNGDSGEENLLSFEKFPHIALTKTFSMDSQVTDSAAAGTSMMTGVKVNMGVLGCDSRVAKGNCSNYRRDTRLKTLLHRFIDEGRSTGIVTNSRITHATPASAYAQIPHREWEGDVDLPLSSSYSSGDGELMEEDLEKASAEDVETHPCKDIDDIAKQLVMNNPRIKVLMGGGRRYFLDNATTDPETGVVGKHHRRDGLNLVQEWKRDKWARHARAHYVWNKKQFEAVDSLKTDYLLGLFSPSHMPFEQEGERRKQPNLVEMTKKAIEILQKNRRGYFLVVEGARIDFGHHANSASTAISETLELDQAVATAVKMTSTGRAAKETLILVTADHSHAFSIQGYAPRGNDILGKSRPSPDLSSLDGLPYTTLGYTNGPAFGRSDLTNVDTASPDFHQESCIPLSTETHAGEDVSVYAKGPWAHLFHATHDQTYIYHVMEWAACVGRSKRFCRD</sequence>
<dbReference type="InterPro" id="IPR017850">
    <property type="entry name" value="Alkaline_phosphatase_core_sf"/>
</dbReference>
<feature type="chain" id="PRO_5043371609" description="Alkaline phosphatase" evidence="12">
    <location>
        <begin position="31"/>
        <end position="545"/>
    </location>
</feature>
<evidence type="ECO:0000256" key="12">
    <source>
        <dbReference type="SAM" id="SignalP"/>
    </source>
</evidence>
<feature type="binding site" evidence="9">
    <location>
        <position position="79"/>
    </location>
    <ligand>
        <name>Zn(2+)</name>
        <dbReference type="ChEBI" id="CHEBI:29105"/>
        <label>2</label>
    </ligand>
</feature>
<evidence type="ECO:0000256" key="6">
    <source>
        <dbReference type="ARBA" id="ARBA00022833"/>
    </source>
</evidence>
<feature type="binding site" evidence="9">
    <location>
        <position position="79"/>
    </location>
    <ligand>
        <name>Mg(2+)</name>
        <dbReference type="ChEBI" id="CHEBI:18420"/>
    </ligand>
</feature>
<dbReference type="SUPFAM" id="SSF53649">
    <property type="entry name" value="Alkaline phosphatase-like"/>
    <property type="match status" value="1"/>
</dbReference>
<evidence type="ECO:0000256" key="10">
    <source>
        <dbReference type="RuleBase" id="RU003946"/>
    </source>
</evidence>
<dbReference type="Proteomes" id="UP000735302">
    <property type="component" value="Unassembled WGS sequence"/>
</dbReference>
<comment type="catalytic activity">
    <reaction evidence="11">
        <text>a phosphate monoester + H2O = an alcohol + phosphate</text>
        <dbReference type="Rhea" id="RHEA:15017"/>
        <dbReference type="ChEBI" id="CHEBI:15377"/>
        <dbReference type="ChEBI" id="CHEBI:30879"/>
        <dbReference type="ChEBI" id="CHEBI:43474"/>
        <dbReference type="ChEBI" id="CHEBI:67140"/>
        <dbReference type="EC" id="3.1.3.1"/>
    </reaction>
</comment>
<keyword evidence="5 11" id="KW-0378">Hydrolase</keyword>
<dbReference type="PROSITE" id="PS00123">
    <property type="entry name" value="ALKALINE_PHOSPHATASE"/>
    <property type="match status" value="1"/>
</dbReference>
<feature type="binding site" evidence="9">
    <location>
        <position position="426"/>
    </location>
    <ligand>
        <name>Zn(2+)</name>
        <dbReference type="ChEBI" id="CHEBI:29105"/>
        <label>2</label>
    </ligand>
</feature>
<feature type="binding site" evidence="9">
    <location>
        <position position="376"/>
    </location>
    <ligand>
        <name>Mg(2+)</name>
        <dbReference type="ChEBI" id="CHEBI:18420"/>
    </ligand>
</feature>
<dbReference type="PANTHER" id="PTHR11596:SF5">
    <property type="entry name" value="ALKALINE PHOSPHATASE"/>
    <property type="match status" value="1"/>
</dbReference>
<dbReference type="PANTHER" id="PTHR11596">
    <property type="entry name" value="ALKALINE PHOSPHATASE"/>
    <property type="match status" value="1"/>
</dbReference>
<evidence type="ECO:0000256" key="11">
    <source>
        <dbReference type="RuleBase" id="RU003947"/>
    </source>
</evidence>
<keyword evidence="7 9" id="KW-0460">Magnesium</keyword>
<evidence type="ECO:0000256" key="1">
    <source>
        <dbReference type="ARBA" id="ARBA00005984"/>
    </source>
</evidence>
<reference evidence="13 14" key="1">
    <citation type="journal article" date="2021" name="Elife">
        <title>Chloroplast acquisition without the gene transfer in kleptoplastic sea slugs, Plakobranchus ocellatus.</title>
        <authorList>
            <person name="Maeda T."/>
            <person name="Takahashi S."/>
            <person name="Yoshida T."/>
            <person name="Shimamura S."/>
            <person name="Takaki Y."/>
            <person name="Nagai Y."/>
            <person name="Toyoda A."/>
            <person name="Suzuki Y."/>
            <person name="Arimoto A."/>
            <person name="Ishii H."/>
            <person name="Satoh N."/>
            <person name="Nishiyama T."/>
            <person name="Hasebe M."/>
            <person name="Maruyama T."/>
            <person name="Minagawa J."/>
            <person name="Obokata J."/>
            <person name="Shigenobu S."/>
        </authorList>
    </citation>
    <scope>NUCLEOTIDE SEQUENCE [LARGE SCALE GENOMIC DNA]</scope>
</reference>
<dbReference type="EC" id="3.1.3.1" evidence="2 11"/>
<feature type="binding site" evidence="9">
    <location>
        <position position="191"/>
    </location>
    <ligand>
        <name>Mg(2+)</name>
        <dbReference type="ChEBI" id="CHEBI:18420"/>
    </ligand>
</feature>
<evidence type="ECO:0000256" key="9">
    <source>
        <dbReference type="PIRSR" id="PIRSR601952-2"/>
    </source>
</evidence>
<feature type="binding site" evidence="9">
    <location>
        <position position="500"/>
    </location>
    <ligand>
        <name>Zn(2+)</name>
        <dbReference type="ChEBI" id="CHEBI:29105"/>
        <label>2</label>
    </ligand>
</feature>
<dbReference type="Gene3D" id="3.40.720.10">
    <property type="entry name" value="Alkaline Phosphatase, subunit A"/>
    <property type="match status" value="1"/>
</dbReference>
<evidence type="ECO:0000256" key="5">
    <source>
        <dbReference type="ARBA" id="ARBA00022801"/>
    </source>
</evidence>
<feature type="binding site" evidence="9">
    <location>
        <position position="427"/>
    </location>
    <ligand>
        <name>Zn(2+)</name>
        <dbReference type="ChEBI" id="CHEBI:29105"/>
        <label>2</label>
    </ligand>
</feature>
<dbReference type="PRINTS" id="PR00113">
    <property type="entry name" value="ALKPHPHTASE"/>
</dbReference>
<keyword evidence="14" id="KW-1185">Reference proteome</keyword>
<feature type="binding site" evidence="9">
    <location>
        <position position="193"/>
    </location>
    <ligand>
        <name>Mg(2+)</name>
        <dbReference type="ChEBI" id="CHEBI:18420"/>
    </ligand>
</feature>
<protein>
    <recommendedName>
        <fullName evidence="2 11">Alkaline phosphatase</fullName>
        <ecNumber evidence="2 11">3.1.3.1</ecNumber>
    </recommendedName>
</protein>
<keyword evidence="6 9" id="KW-0862">Zinc</keyword>
<feature type="binding site" evidence="9">
    <location>
        <position position="381"/>
    </location>
    <ligand>
        <name>Zn(2+)</name>
        <dbReference type="ChEBI" id="CHEBI:29105"/>
        <label>2</label>
    </ligand>
</feature>
<dbReference type="GO" id="GO:0004035">
    <property type="term" value="F:alkaline phosphatase activity"/>
    <property type="evidence" value="ECO:0007669"/>
    <property type="project" value="UniProtKB-EC"/>
</dbReference>